<keyword evidence="1 4" id="KW-0378">Hydrolase</keyword>
<dbReference type="Proteomes" id="UP001501442">
    <property type="component" value="Unassembled WGS sequence"/>
</dbReference>
<dbReference type="PANTHER" id="PTHR10272">
    <property type="entry name" value="PLATELET-ACTIVATING FACTOR ACETYLHYDROLASE"/>
    <property type="match status" value="1"/>
</dbReference>
<dbReference type="EMBL" id="BAABHK010000011">
    <property type="protein sequence ID" value="GAA4632835.1"/>
    <property type="molecule type" value="Genomic_DNA"/>
</dbReference>
<dbReference type="GO" id="GO:0016787">
    <property type="term" value="F:hydrolase activity"/>
    <property type="evidence" value="ECO:0007669"/>
    <property type="project" value="UniProtKB-KW"/>
</dbReference>
<comment type="caution">
    <text evidence="4">The sequence shown here is derived from an EMBL/GenBank/DDBJ whole genome shotgun (WGS) entry which is preliminary data.</text>
</comment>
<keyword evidence="3" id="KW-0443">Lipid metabolism</keyword>
<evidence type="ECO:0000256" key="2">
    <source>
        <dbReference type="ARBA" id="ARBA00022963"/>
    </source>
</evidence>
<dbReference type="InterPro" id="IPR029058">
    <property type="entry name" value="AB_hydrolase_fold"/>
</dbReference>
<proteinExistence type="predicted"/>
<accession>A0ABP8UMW0</accession>
<dbReference type="Gene3D" id="3.40.50.1820">
    <property type="entry name" value="alpha/beta hydrolase"/>
    <property type="match status" value="1"/>
</dbReference>
<gene>
    <name evidence="4" type="ORF">GCM10023196_067940</name>
</gene>
<keyword evidence="5" id="KW-1185">Reference proteome</keyword>
<evidence type="ECO:0000313" key="4">
    <source>
        <dbReference type="EMBL" id="GAA4632835.1"/>
    </source>
</evidence>
<dbReference type="PANTHER" id="PTHR10272:SF0">
    <property type="entry name" value="PLATELET-ACTIVATING FACTOR ACETYLHYDROLASE"/>
    <property type="match status" value="1"/>
</dbReference>
<dbReference type="SUPFAM" id="SSF53474">
    <property type="entry name" value="alpha/beta-Hydrolases"/>
    <property type="match status" value="1"/>
</dbReference>
<organism evidence="4 5">
    <name type="scientific">Actinoallomurus vinaceus</name>
    <dbReference type="NCBI Taxonomy" id="1080074"/>
    <lineage>
        <taxon>Bacteria</taxon>
        <taxon>Bacillati</taxon>
        <taxon>Actinomycetota</taxon>
        <taxon>Actinomycetes</taxon>
        <taxon>Streptosporangiales</taxon>
        <taxon>Thermomonosporaceae</taxon>
        <taxon>Actinoallomurus</taxon>
    </lineage>
</organism>
<reference evidence="5" key="1">
    <citation type="journal article" date="2019" name="Int. J. Syst. Evol. Microbiol.">
        <title>The Global Catalogue of Microorganisms (GCM) 10K type strain sequencing project: providing services to taxonomists for standard genome sequencing and annotation.</title>
        <authorList>
            <consortium name="The Broad Institute Genomics Platform"/>
            <consortium name="The Broad Institute Genome Sequencing Center for Infectious Disease"/>
            <person name="Wu L."/>
            <person name="Ma J."/>
        </authorList>
    </citation>
    <scope>NUCLEOTIDE SEQUENCE [LARGE SCALE GENOMIC DNA]</scope>
    <source>
        <strain evidence="5">JCM 17939</strain>
    </source>
</reference>
<keyword evidence="2" id="KW-0442">Lipid degradation</keyword>
<evidence type="ECO:0000313" key="5">
    <source>
        <dbReference type="Proteomes" id="UP001501442"/>
    </source>
</evidence>
<dbReference type="Pfam" id="PF03403">
    <property type="entry name" value="PAF-AH_p_II"/>
    <property type="match status" value="1"/>
</dbReference>
<evidence type="ECO:0000256" key="3">
    <source>
        <dbReference type="ARBA" id="ARBA00023098"/>
    </source>
</evidence>
<protein>
    <submittedName>
        <fullName evidence="4">Alpha/beta hydrolase</fullName>
    </submittedName>
</protein>
<name>A0ABP8UMW0_9ACTN</name>
<sequence>MTLAILSAVVLATGTYVGYAAIRHDRPVTLPTPTGPYAVGRATFDWTDRTRTDPLAPRPGTPRELSVWLWYPAVPSGGRRAAYLPGAWNGLHFGSLPGLGETGFGAVRVHAYEGAPLAAGRFPIVVLLPGLGLAAPQYTALAEDLASHGYLVAGVTPTYTANLTVLHGRAVRATAAGNPPALNAANLRTGAAAQAGDPLMAIWAADARFAAGQVAGLGQPFAGHVDAAHPAYVGHSFGGAASLEACRLDAHCAGAVDLDGTQFGPVVRTGLGRPTMIVGSAGSCVTGVCRATDAVSRADAAAARTLLAASTGAAWCYELAGSHHFNFSDYASYYLAAPLRRLLDLGPIDGGLGLRITGVYLAAFLDHAVRSRPEPVLSGASAPYSRMRAVHCKN</sequence>
<evidence type="ECO:0000256" key="1">
    <source>
        <dbReference type="ARBA" id="ARBA00022801"/>
    </source>
</evidence>